<feature type="binding site" evidence="8">
    <location>
        <position position="387"/>
    </location>
    <ligand>
        <name>[4Fe-4S] cluster</name>
        <dbReference type="ChEBI" id="CHEBI:49883"/>
        <label>2</label>
    </ligand>
</feature>
<proteinExistence type="inferred from homology"/>
<keyword evidence="1 8" id="KW-0813">Transport</keyword>
<dbReference type="STRING" id="1328313.DS2_05800"/>
<keyword evidence="5 8" id="KW-0249">Electron transport</keyword>
<dbReference type="GO" id="GO:0005886">
    <property type="term" value="C:plasma membrane"/>
    <property type="evidence" value="ECO:0007669"/>
    <property type="project" value="UniProtKB-SubCell"/>
</dbReference>
<comment type="cofactor">
    <cofactor evidence="8">
        <name>[4Fe-4S] cluster</name>
        <dbReference type="ChEBI" id="CHEBI:49883"/>
    </cofactor>
    <text evidence="8">Binds 2 [4Fe-4S] clusters per subunit.</text>
</comment>
<keyword evidence="8" id="KW-0997">Cell inner membrane</keyword>
<comment type="subunit">
    <text evidence="8">The complex is composed of six subunits: RnfA, RnfB, RnfC, RnfD, RnfE and RnfG.</text>
</comment>
<comment type="caution">
    <text evidence="11">The sequence shown here is derived from an EMBL/GenBank/DDBJ whole genome shotgun (WGS) entry which is preliminary data.</text>
</comment>
<dbReference type="PATRIC" id="fig|1328313.3.peg.1195"/>
<dbReference type="SUPFAM" id="SSF142019">
    <property type="entry name" value="Nqo1 FMN-binding domain-like"/>
    <property type="match status" value="1"/>
</dbReference>
<feature type="compositionally biased region" description="Low complexity" evidence="9">
    <location>
        <begin position="546"/>
        <end position="578"/>
    </location>
</feature>
<protein>
    <recommendedName>
        <fullName evidence="8">Ion-translocating oxidoreductase complex subunit C</fullName>
        <ecNumber evidence="8">7.-.-.-</ecNumber>
    </recommendedName>
    <alternativeName>
        <fullName evidence="8">Rnf electron transport complex subunit C</fullName>
    </alternativeName>
</protein>
<dbReference type="SUPFAM" id="SSF46548">
    <property type="entry name" value="alpha-helical ferredoxin"/>
    <property type="match status" value="1"/>
</dbReference>
<dbReference type="eggNOG" id="COG4656">
    <property type="taxonomic scope" value="Bacteria"/>
</dbReference>
<dbReference type="Pfam" id="PF01512">
    <property type="entry name" value="Complex1_51K"/>
    <property type="match status" value="1"/>
</dbReference>
<dbReference type="Pfam" id="PF12838">
    <property type="entry name" value="Fer4_7"/>
    <property type="match status" value="1"/>
</dbReference>
<gene>
    <name evidence="8" type="primary">rnfC</name>
    <name evidence="11" type="ORF">DS2_05800</name>
</gene>
<feature type="compositionally biased region" description="Basic and acidic residues" evidence="9">
    <location>
        <begin position="466"/>
        <end position="479"/>
    </location>
</feature>
<dbReference type="InterPro" id="IPR017900">
    <property type="entry name" value="4Fe4S_Fe_S_CS"/>
</dbReference>
<dbReference type="EMBL" id="ARZY01000007">
    <property type="protein sequence ID" value="EWH11058.1"/>
    <property type="molecule type" value="Genomic_DNA"/>
</dbReference>
<dbReference type="PROSITE" id="PS51379">
    <property type="entry name" value="4FE4S_FER_2"/>
    <property type="match status" value="2"/>
</dbReference>
<dbReference type="PANTHER" id="PTHR43034">
    <property type="entry name" value="ION-TRANSLOCATING OXIDOREDUCTASE COMPLEX SUBUNIT C"/>
    <property type="match status" value="1"/>
</dbReference>
<dbReference type="HAMAP" id="MF_00461">
    <property type="entry name" value="RsxC_RnfC"/>
    <property type="match status" value="1"/>
</dbReference>
<comment type="subcellular location">
    <subcellularLocation>
        <location evidence="8">Cell inner membrane</location>
        <topology evidence="8">Peripheral membrane protein</topology>
    </subcellularLocation>
</comment>
<accession>W7QT57</accession>
<dbReference type="InterPro" id="IPR017896">
    <property type="entry name" value="4Fe4S_Fe-S-bd"/>
</dbReference>
<dbReference type="InterPro" id="IPR026902">
    <property type="entry name" value="RnfC_N"/>
</dbReference>
<dbReference type="Pfam" id="PF10531">
    <property type="entry name" value="SLBB"/>
    <property type="match status" value="1"/>
</dbReference>
<dbReference type="InterPro" id="IPR010208">
    <property type="entry name" value="Ion_transpt_RnfC/RsxC"/>
</dbReference>
<dbReference type="Gene3D" id="3.30.70.20">
    <property type="match status" value="1"/>
</dbReference>
<dbReference type="EC" id="7.-.-.-" evidence="8"/>
<dbReference type="Pfam" id="PF13375">
    <property type="entry name" value="RnfC_N"/>
    <property type="match status" value="1"/>
</dbReference>
<feature type="binding site" evidence="8">
    <location>
        <position position="383"/>
    </location>
    <ligand>
        <name>[4Fe-4S] cluster</name>
        <dbReference type="ChEBI" id="CHEBI:49883"/>
        <label>1</label>
    </ligand>
</feature>
<feature type="compositionally biased region" description="Polar residues" evidence="9">
    <location>
        <begin position="592"/>
        <end position="602"/>
    </location>
</feature>
<feature type="compositionally biased region" description="Basic and acidic residues" evidence="9">
    <location>
        <begin position="487"/>
        <end position="500"/>
    </location>
</feature>
<keyword evidence="4 8" id="KW-0677">Repeat</keyword>
<comment type="function">
    <text evidence="8">Part of a membrane-bound complex that couples electron transfer with translocation of ions across the membrane.</text>
</comment>
<keyword evidence="7 8" id="KW-0411">Iron-sulfur</keyword>
<dbReference type="InterPro" id="IPR011053">
    <property type="entry name" value="Single_hybrid_motif"/>
</dbReference>
<sequence length="633" mass="68710">MESLIEKIKSGYLWDFPGGVHPPERKSLSNEQAIGKLPLPELLYVTTKQHIGKAAHLIVQKGDKVKAGQTLCAVQGPMELPIHAPTSGEVVDIKSHPIAHASGLSAETIVIKPDGLDTWVEKQPTANYHELTKVELVDKLKSAGIAGLGGAAFPTYVKHSNSQPVEVLIINGVECEPYITADDRLMREYAAEIVSGVEIFTHLLHPKAVVIAIENNKPEAIAAIEKACEGKTQFHVRAIPTKYPAGGEKQLIQVVTGLEVPTGGIPSDIGVVTQNVGTAYAAYKAVVHGEPLTERVVTVTGEQVSKPGNYWVKLGTPVEFVLAQAGYQAARPEHLIMGGPMMGFNIPNKQMPVSKITNCILAPSTSELPLPEDEQNCIRCGYCVDVCPANLLPQQLYWHTKAKEYEKAQEYKLIDCIECGACAYVCPSEIPLVQYYRVAKADIKTQQIEHEKAEKAKERFNARNERLEKEKQARLDKHKQAAQARKAAMEKDQGAKDKVAEALARVQAKKKQTDSAAQPEPASQNDAKSKAQAAIERAKARKAEQAKAQQSEAEPAEPAQAEQPANDAKAKAQAAIARAKARKAEQAKTQQSASTDTPPTQTDKPEAALDKDARIKAAIAKAKAKRKQLGEDQ</sequence>
<keyword evidence="2 8" id="KW-0004">4Fe-4S</keyword>
<reference evidence="11 12" key="1">
    <citation type="journal article" date="2014" name="Genome Announc.">
        <title>Draft Genome Sequence of the Agar-Degrading Bacterium Catenovulum sp. Strain DS-2, Isolated from Intestines of Haliotis diversicolor.</title>
        <authorList>
            <person name="Shan D."/>
            <person name="Li X."/>
            <person name="Gu Z."/>
            <person name="Wei G."/>
            <person name="Gao Z."/>
            <person name="Shao Z."/>
        </authorList>
    </citation>
    <scope>NUCLEOTIDE SEQUENCE [LARGE SCALE GENOMIC DNA]</scope>
    <source>
        <strain evidence="11 12">DS-2</strain>
    </source>
</reference>
<evidence type="ECO:0000313" key="11">
    <source>
        <dbReference type="EMBL" id="EWH11058.1"/>
    </source>
</evidence>
<dbReference type="GO" id="GO:0022900">
    <property type="term" value="P:electron transport chain"/>
    <property type="evidence" value="ECO:0007669"/>
    <property type="project" value="UniProtKB-UniRule"/>
</dbReference>
<evidence type="ECO:0000256" key="3">
    <source>
        <dbReference type="ARBA" id="ARBA00022723"/>
    </source>
</evidence>
<organism evidence="11 12">
    <name type="scientific">Catenovulum agarivorans DS-2</name>
    <dbReference type="NCBI Taxonomy" id="1328313"/>
    <lineage>
        <taxon>Bacteria</taxon>
        <taxon>Pseudomonadati</taxon>
        <taxon>Pseudomonadota</taxon>
        <taxon>Gammaproteobacteria</taxon>
        <taxon>Alteromonadales</taxon>
        <taxon>Alteromonadaceae</taxon>
        <taxon>Catenovulum</taxon>
    </lineage>
</organism>
<dbReference type="PROSITE" id="PS00198">
    <property type="entry name" value="4FE4S_FER_1"/>
    <property type="match status" value="1"/>
</dbReference>
<feature type="domain" description="4Fe-4S ferredoxin-type" evidence="10">
    <location>
        <begin position="407"/>
        <end position="436"/>
    </location>
</feature>
<dbReference type="NCBIfam" id="TIGR01945">
    <property type="entry name" value="rnfC"/>
    <property type="match status" value="1"/>
</dbReference>
<keyword evidence="8" id="KW-0472">Membrane</keyword>
<dbReference type="GO" id="GO:0046872">
    <property type="term" value="F:metal ion binding"/>
    <property type="evidence" value="ECO:0007669"/>
    <property type="project" value="UniProtKB-KW"/>
</dbReference>
<keyword evidence="12" id="KW-1185">Reference proteome</keyword>
<feature type="binding site" evidence="8">
    <location>
        <position position="426"/>
    </location>
    <ligand>
        <name>[4Fe-4S] cluster</name>
        <dbReference type="ChEBI" id="CHEBI:49883"/>
        <label>1</label>
    </ligand>
</feature>
<feature type="binding site" evidence="8">
    <location>
        <position position="416"/>
    </location>
    <ligand>
        <name>[4Fe-4S] cluster</name>
        <dbReference type="ChEBI" id="CHEBI:49883"/>
        <label>2</label>
    </ligand>
</feature>
<dbReference type="InterPro" id="IPR037225">
    <property type="entry name" value="Nuo51_FMN-bd_sf"/>
</dbReference>
<dbReference type="GO" id="GO:0009055">
    <property type="term" value="F:electron transfer activity"/>
    <property type="evidence" value="ECO:0007669"/>
    <property type="project" value="InterPro"/>
</dbReference>
<keyword evidence="3 8" id="KW-0479">Metal-binding</keyword>
<dbReference type="AlphaFoldDB" id="W7QT57"/>
<dbReference type="GO" id="GO:0051539">
    <property type="term" value="F:4 iron, 4 sulfur cluster binding"/>
    <property type="evidence" value="ECO:0007669"/>
    <property type="project" value="UniProtKB-KW"/>
</dbReference>
<feature type="domain" description="4Fe-4S ferredoxin-type" evidence="10">
    <location>
        <begin position="368"/>
        <end position="397"/>
    </location>
</feature>
<dbReference type="Gene3D" id="2.40.50.100">
    <property type="match status" value="1"/>
</dbReference>
<evidence type="ECO:0000259" key="10">
    <source>
        <dbReference type="PROSITE" id="PS51379"/>
    </source>
</evidence>
<evidence type="ECO:0000313" key="12">
    <source>
        <dbReference type="Proteomes" id="UP000019276"/>
    </source>
</evidence>
<evidence type="ECO:0000256" key="9">
    <source>
        <dbReference type="SAM" id="MobiDB-lite"/>
    </source>
</evidence>
<dbReference type="RefSeq" id="WP_035013729.1">
    <property type="nucleotide sequence ID" value="NZ_ARZY01000007.1"/>
</dbReference>
<dbReference type="InterPro" id="IPR011538">
    <property type="entry name" value="Nuo51_FMN-bd"/>
</dbReference>
<dbReference type="NCBIfam" id="NF003454">
    <property type="entry name" value="PRK05035.1"/>
    <property type="match status" value="1"/>
</dbReference>
<keyword evidence="6 8" id="KW-0408">Iron</keyword>
<evidence type="ECO:0000256" key="7">
    <source>
        <dbReference type="ARBA" id="ARBA00023014"/>
    </source>
</evidence>
<dbReference type="Gene3D" id="3.40.50.11540">
    <property type="entry name" value="NADH-ubiquinone oxidoreductase 51kDa subunit"/>
    <property type="match status" value="1"/>
</dbReference>
<feature type="binding site" evidence="8">
    <location>
        <position position="380"/>
    </location>
    <ligand>
        <name>[4Fe-4S] cluster</name>
        <dbReference type="ChEBI" id="CHEBI:49883"/>
        <label>1</label>
    </ligand>
</feature>
<feature type="binding site" evidence="8">
    <location>
        <position position="422"/>
    </location>
    <ligand>
        <name>[4Fe-4S] cluster</name>
        <dbReference type="ChEBI" id="CHEBI:49883"/>
        <label>2</label>
    </ligand>
</feature>
<comment type="similarity">
    <text evidence="8">Belongs to the 4Fe4S bacterial-type ferredoxin family. RnfC subfamily.</text>
</comment>
<dbReference type="InterPro" id="IPR019554">
    <property type="entry name" value="Soluble_ligand-bd"/>
</dbReference>
<evidence type="ECO:0000256" key="8">
    <source>
        <dbReference type="HAMAP-Rule" id="MF_00461"/>
    </source>
</evidence>
<evidence type="ECO:0000256" key="5">
    <source>
        <dbReference type="ARBA" id="ARBA00022982"/>
    </source>
</evidence>
<feature type="region of interest" description="Disordered" evidence="9">
    <location>
        <begin position="466"/>
        <end position="633"/>
    </location>
</feature>
<evidence type="ECO:0000256" key="6">
    <source>
        <dbReference type="ARBA" id="ARBA00023004"/>
    </source>
</evidence>
<evidence type="ECO:0000256" key="2">
    <source>
        <dbReference type="ARBA" id="ARBA00022485"/>
    </source>
</evidence>
<evidence type="ECO:0000256" key="1">
    <source>
        <dbReference type="ARBA" id="ARBA00022448"/>
    </source>
</evidence>
<feature type="binding site" evidence="8">
    <location>
        <position position="419"/>
    </location>
    <ligand>
        <name>[4Fe-4S] cluster</name>
        <dbReference type="ChEBI" id="CHEBI:49883"/>
        <label>2</label>
    </ligand>
</feature>
<evidence type="ECO:0000256" key="4">
    <source>
        <dbReference type="ARBA" id="ARBA00022737"/>
    </source>
</evidence>
<dbReference type="OrthoDB" id="9767754at2"/>
<feature type="compositionally biased region" description="Basic and acidic residues" evidence="9">
    <location>
        <begin position="603"/>
        <end position="615"/>
    </location>
</feature>
<feature type="compositionally biased region" description="Basic and acidic residues" evidence="9">
    <location>
        <begin position="536"/>
        <end position="545"/>
    </location>
</feature>
<keyword evidence="8" id="KW-1278">Translocase</keyword>
<dbReference type="Proteomes" id="UP000019276">
    <property type="component" value="Unassembled WGS sequence"/>
</dbReference>
<dbReference type="PANTHER" id="PTHR43034:SF2">
    <property type="entry name" value="ION-TRANSLOCATING OXIDOREDUCTASE COMPLEX SUBUNIT C"/>
    <property type="match status" value="1"/>
</dbReference>
<dbReference type="FunFam" id="3.30.70.20:FF:000044">
    <property type="entry name" value="Ion-translocating oxidoreductase complex subunit C"/>
    <property type="match status" value="1"/>
</dbReference>
<name>W7QT57_9ALTE</name>
<feature type="binding site" evidence="8">
    <location>
        <position position="377"/>
    </location>
    <ligand>
        <name>[4Fe-4S] cluster</name>
        <dbReference type="ChEBI" id="CHEBI:49883"/>
        <label>1</label>
    </ligand>
</feature>
<keyword evidence="8" id="KW-1003">Cell membrane</keyword>
<dbReference type="SUPFAM" id="SSF51230">
    <property type="entry name" value="Single hybrid motif"/>
    <property type="match status" value="1"/>
</dbReference>